<evidence type="ECO:0000313" key="13">
    <source>
        <dbReference type="EMBL" id="ABS60015.1"/>
    </source>
</evidence>
<dbReference type="PANTHER" id="PTHR43394">
    <property type="entry name" value="ATP-DEPENDENT PERMEASE MDL1, MITOCHONDRIAL"/>
    <property type="match status" value="1"/>
</dbReference>
<evidence type="ECO:0000256" key="1">
    <source>
        <dbReference type="ARBA" id="ARBA00004651"/>
    </source>
</evidence>
<dbReference type="PROSITE" id="PS50929">
    <property type="entry name" value="ABC_TM1F"/>
    <property type="match status" value="1"/>
</dbReference>
<proteinExistence type="predicted"/>
<keyword evidence="2" id="KW-0813">Transport</keyword>
<feature type="domain" description="ABC transmembrane type-1" evidence="12">
    <location>
        <begin position="54"/>
        <end position="351"/>
    </location>
</feature>
<dbReference type="PANTHER" id="PTHR43394:SF1">
    <property type="entry name" value="ATP-BINDING CASSETTE SUB-FAMILY B MEMBER 10, MITOCHONDRIAL"/>
    <property type="match status" value="1"/>
</dbReference>
<evidence type="ECO:0000259" key="12">
    <source>
        <dbReference type="PROSITE" id="PS50929"/>
    </source>
</evidence>
<dbReference type="Pfam" id="PF00664">
    <property type="entry name" value="ABC_membrane"/>
    <property type="match status" value="1"/>
</dbReference>
<dbReference type="Proteomes" id="UP000002415">
    <property type="component" value="Chromosome"/>
</dbReference>
<dbReference type="Pfam" id="PF00005">
    <property type="entry name" value="ABC_tran"/>
    <property type="match status" value="1"/>
</dbReference>
<evidence type="ECO:0000313" key="14">
    <source>
        <dbReference type="Proteomes" id="UP000002415"/>
    </source>
</evidence>
<evidence type="ECO:0000256" key="8">
    <source>
        <dbReference type="ARBA" id="ARBA00023136"/>
    </source>
</evidence>
<dbReference type="Gene3D" id="1.20.1560.10">
    <property type="entry name" value="ABC transporter type 1, transmembrane domain"/>
    <property type="match status" value="1"/>
</dbReference>
<dbReference type="STRING" id="381764.Fnod_0148"/>
<keyword evidence="4 10" id="KW-0812">Transmembrane</keyword>
<keyword evidence="8 10" id="KW-0472">Membrane</keyword>
<dbReference type="Gene3D" id="3.40.50.300">
    <property type="entry name" value="P-loop containing nucleotide triphosphate hydrolases"/>
    <property type="match status" value="1"/>
</dbReference>
<accession>A7HJD2</accession>
<dbReference type="PROSITE" id="PS00211">
    <property type="entry name" value="ABC_TRANSPORTER_1"/>
    <property type="match status" value="1"/>
</dbReference>
<dbReference type="InterPro" id="IPR003593">
    <property type="entry name" value="AAA+_ATPase"/>
</dbReference>
<keyword evidence="6" id="KW-0067">ATP-binding</keyword>
<dbReference type="eggNOG" id="COG1132">
    <property type="taxonomic scope" value="Bacteria"/>
</dbReference>
<feature type="transmembrane region" description="Helical" evidence="10">
    <location>
        <begin position="105"/>
        <end position="124"/>
    </location>
</feature>
<feature type="region of interest" description="Disordered" evidence="9">
    <location>
        <begin position="1"/>
        <end position="30"/>
    </location>
</feature>
<evidence type="ECO:0000256" key="7">
    <source>
        <dbReference type="ARBA" id="ARBA00022989"/>
    </source>
</evidence>
<feature type="transmembrane region" description="Helical" evidence="10">
    <location>
        <begin position="51"/>
        <end position="68"/>
    </location>
</feature>
<keyword evidence="7 10" id="KW-1133">Transmembrane helix</keyword>
<organism evidence="13 14">
    <name type="scientific">Fervidobacterium nodosum (strain ATCC 35602 / DSM 5306 / Rt17-B1)</name>
    <dbReference type="NCBI Taxonomy" id="381764"/>
    <lineage>
        <taxon>Bacteria</taxon>
        <taxon>Thermotogati</taxon>
        <taxon>Thermotogota</taxon>
        <taxon>Thermotogae</taxon>
        <taxon>Thermotogales</taxon>
        <taxon>Fervidobacteriaceae</taxon>
        <taxon>Fervidobacterium</taxon>
    </lineage>
</organism>
<dbReference type="FunFam" id="1.20.1560.10:FF:000011">
    <property type="entry name" value="Multidrug ABC transporter ATP-binding protein"/>
    <property type="match status" value="1"/>
</dbReference>
<dbReference type="HOGENOM" id="CLU_000604_84_3_0"/>
<keyword evidence="3" id="KW-1003">Cell membrane</keyword>
<dbReference type="CDD" id="cd03254">
    <property type="entry name" value="ABCC_Glucan_exporter_like"/>
    <property type="match status" value="1"/>
</dbReference>
<dbReference type="GO" id="GO:0005524">
    <property type="term" value="F:ATP binding"/>
    <property type="evidence" value="ECO:0007669"/>
    <property type="project" value="UniProtKB-KW"/>
</dbReference>
<evidence type="ECO:0000256" key="9">
    <source>
        <dbReference type="SAM" id="MobiDB-lite"/>
    </source>
</evidence>
<evidence type="ECO:0000256" key="6">
    <source>
        <dbReference type="ARBA" id="ARBA00022840"/>
    </source>
</evidence>
<dbReference type="FunFam" id="3.40.50.300:FF:000287">
    <property type="entry name" value="Multidrug ABC transporter ATP-binding protein"/>
    <property type="match status" value="1"/>
</dbReference>
<keyword evidence="5" id="KW-0547">Nucleotide-binding</keyword>
<dbReference type="AlphaFoldDB" id="A7HJD2"/>
<dbReference type="InterPro" id="IPR003439">
    <property type="entry name" value="ABC_transporter-like_ATP-bd"/>
</dbReference>
<name>A7HJD2_FERNB</name>
<feature type="domain" description="ABC transporter" evidence="11">
    <location>
        <begin position="385"/>
        <end position="619"/>
    </location>
</feature>
<dbReference type="InterPro" id="IPR036640">
    <property type="entry name" value="ABC1_TM_sf"/>
</dbReference>
<dbReference type="InterPro" id="IPR027417">
    <property type="entry name" value="P-loop_NTPase"/>
</dbReference>
<gene>
    <name evidence="13" type="ordered locus">Fnod_0148</name>
</gene>
<evidence type="ECO:0000256" key="2">
    <source>
        <dbReference type="ARBA" id="ARBA00022448"/>
    </source>
</evidence>
<reference evidence="13 14" key="1">
    <citation type="submission" date="2007-07" db="EMBL/GenBank/DDBJ databases">
        <title>Complete sequence of Fervidobacterium nodosum Rt17-B1.</title>
        <authorList>
            <consortium name="US DOE Joint Genome Institute"/>
            <person name="Copeland A."/>
            <person name="Lucas S."/>
            <person name="Lapidus A."/>
            <person name="Barry K."/>
            <person name="Glavina del Rio T."/>
            <person name="Dalin E."/>
            <person name="Tice H."/>
            <person name="Pitluck S."/>
            <person name="Saunders E."/>
            <person name="Brettin T."/>
            <person name="Bruce D."/>
            <person name="Detter J.C."/>
            <person name="Han C."/>
            <person name="Schmutz J."/>
            <person name="Larimer F."/>
            <person name="Land M."/>
            <person name="Hauser L."/>
            <person name="Kyrpides N."/>
            <person name="Mikhailova N."/>
            <person name="Nelson K."/>
            <person name="Gogarten J.P."/>
            <person name="Noll K."/>
            <person name="Richardson P."/>
        </authorList>
    </citation>
    <scope>NUCLEOTIDE SEQUENCE [LARGE SCALE GENOMIC DNA]</scope>
    <source>
        <strain evidence="14">ATCC 35602 / DSM 5306 / Rt17-B1</strain>
    </source>
</reference>
<evidence type="ECO:0000256" key="4">
    <source>
        <dbReference type="ARBA" id="ARBA00022692"/>
    </source>
</evidence>
<comment type="subcellular location">
    <subcellularLocation>
        <location evidence="1">Cell membrane</location>
        <topology evidence="1">Multi-pass membrane protein</topology>
    </subcellularLocation>
</comment>
<dbReference type="RefSeq" id="WP_011993338.1">
    <property type="nucleotide sequence ID" value="NC_009718.1"/>
</dbReference>
<keyword evidence="14" id="KW-1185">Reference proteome</keyword>
<dbReference type="InterPro" id="IPR011527">
    <property type="entry name" value="ABC1_TM_dom"/>
</dbReference>
<dbReference type="InterPro" id="IPR039421">
    <property type="entry name" value="Type_1_exporter"/>
</dbReference>
<feature type="transmembrane region" description="Helical" evidence="10">
    <location>
        <begin position="208"/>
        <end position="229"/>
    </location>
</feature>
<dbReference type="CDD" id="cd18547">
    <property type="entry name" value="ABC_6TM_Tm288_like"/>
    <property type="match status" value="1"/>
</dbReference>
<sequence>MEKREQTQKQRPPRPMGPGAGGPAFARGGEKPKDFKKALKKLMTYLRPHQYAIIAVFVITIIATVLTIKAPKILGEATTEIFRVIMLRKTPFSGFLNTSMDFDKIFRILLNVALLYGISALLNFSQGYMMAGITQKIVKKMREDINDKLKRLPLSFYDHRSHGDIISRITNDIDLISNTLQQSLTQFISGIVTIVGITYMMLTINVKLTLLTLITLPLSAIATIVIAKYSQKYFAAQQKLLGKLTGQVEEVYGGHIVVKAYGREKDELEKFTYVNTELYKESKKAQFLTGIIMPMMNFIGNLGYIIVAVGGGVLVTKKAITIGDVQAFIQYSRQFNQPIIQISNIVNMIQSTLAASERVFEILEENEEVPDKETAVELDKVDGNVKFESVKFSYYPEKPLIENLNIDIKSGQMVAIVGPTGAGKTTLVNLLMRFYEIQGGSIRVDGIDIRDIKRYNLRKHFGMVLQDTWLFSGTIKDNIAYGKTNATEEEIIKAAKMAHVHHFIMALPDGYNTTIGEDSTNISQGEKQLITIARAFLADPSILILDEATSNVDTLTEVYIQKAMNDLLKGRTAFVVAHRLSTIRNADIILVMNEGKIIEMGKHEELLEKGGFYADMYRSQFLGALVDA</sequence>
<dbReference type="SUPFAM" id="SSF52540">
    <property type="entry name" value="P-loop containing nucleoside triphosphate hydrolases"/>
    <property type="match status" value="1"/>
</dbReference>
<evidence type="ECO:0000256" key="5">
    <source>
        <dbReference type="ARBA" id="ARBA00022741"/>
    </source>
</evidence>
<evidence type="ECO:0000256" key="3">
    <source>
        <dbReference type="ARBA" id="ARBA00022475"/>
    </source>
</evidence>
<dbReference type="SUPFAM" id="SSF90123">
    <property type="entry name" value="ABC transporter transmembrane region"/>
    <property type="match status" value="1"/>
</dbReference>
<dbReference type="KEGG" id="fno:Fnod_0148"/>
<dbReference type="GO" id="GO:0015421">
    <property type="term" value="F:ABC-type oligopeptide transporter activity"/>
    <property type="evidence" value="ECO:0007669"/>
    <property type="project" value="TreeGrafter"/>
</dbReference>
<feature type="transmembrane region" description="Helical" evidence="10">
    <location>
        <begin position="184"/>
        <end position="202"/>
    </location>
</feature>
<dbReference type="GO" id="GO:0016887">
    <property type="term" value="F:ATP hydrolysis activity"/>
    <property type="evidence" value="ECO:0007669"/>
    <property type="project" value="InterPro"/>
</dbReference>
<dbReference type="OrthoDB" id="40044at2"/>
<feature type="transmembrane region" description="Helical" evidence="10">
    <location>
        <begin position="287"/>
        <end position="315"/>
    </location>
</feature>
<dbReference type="GO" id="GO:0005886">
    <property type="term" value="C:plasma membrane"/>
    <property type="evidence" value="ECO:0007669"/>
    <property type="project" value="UniProtKB-SubCell"/>
</dbReference>
<dbReference type="InterPro" id="IPR017871">
    <property type="entry name" value="ABC_transporter-like_CS"/>
</dbReference>
<dbReference type="EMBL" id="CP000771">
    <property type="protein sequence ID" value="ABS60015.1"/>
    <property type="molecule type" value="Genomic_DNA"/>
</dbReference>
<protein>
    <submittedName>
        <fullName evidence="13">ABC transporter related</fullName>
    </submittedName>
</protein>
<evidence type="ECO:0000259" key="11">
    <source>
        <dbReference type="PROSITE" id="PS50893"/>
    </source>
</evidence>
<evidence type="ECO:0000256" key="10">
    <source>
        <dbReference type="SAM" id="Phobius"/>
    </source>
</evidence>
<dbReference type="SMART" id="SM00382">
    <property type="entry name" value="AAA"/>
    <property type="match status" value="1"/>
</dbReference>
<dbReference type="PROSITE" id="PS50893">
    <property type="entry name" value="ABC_TRANSPORTER_2"/>
    <property type="match status" value="1"/>
</dbReference>
<reference evidence="13 14" key="2">
    <citation type="journal article" date="2009" name="Proc. Natl. Acad. Sci. U.S.A.">
        <title>On the chimeric nature, thermophilic origin, and phylogenetic placement of the Thermotogales.</title>
        <authorList>
            <person name="Zhaxybayeva O."/>
            <person name="Swithers K.S."/>
            <person name="Lapierre P."/>
            <person name="Fournier G.P."/>
            <person name="Bickhart D.M."/>
            <person name="DeBoy R.T."/>
            <person name="Nelson K.E."/>
            <person name="Nesbo C.L."/>
            <person name="Doolittle W.F."/>
            <person name="Gogarten J.P."/>
            <person name="Noll K.M."/>
        </authorList>
    </citation>
    <scope>NUCLEOTIDE SEQUENCE [LARGE SCALE GENOMIC DNA]</scope>
    <source>
        <strain evidence="14">ATCC 35602 / DSM 5306 / Rt17-B1</strain>
    </source>
</reference>